<proteinExistence type="predicted"/>
<feature type="compositionally biased region" description="Basic residues" evidence="1">
    <location>
        <begin position="456"/>
        <end position="471"/>
    </location>
</feature>
<sequence>MAHSSRRQEWRTWVKTTRRYARERIEALRRLHSESGPLTIALLSLPEALVDGAKVALADGDADEALALVAEFEALMDAHTNILPQVSPLVASAALVRAQGEWIKAHFAAAIEASEKAIAALVAIHGVEHAAVANEKAKLAGMMLFSLGDTPEMRALLLAAMRSQTQRSVGPMGRSHKSRDARRMKRRVARMADRFLPASVIARLRPGYPVLGGALVELDVFAVRRLLIAARTDPLILPVEDDARDVLLVEAESNGSNATEVSSASTDLDSEVEAELARYGVDPSGASIGPGPLSDDDASSSTSSTGSPQAESKTRHAAPERTLTTPALRRGRSRKSVRWLEGLKVSPSVSMLEANAHADALFESLDTTSPTNKSSTQMTALRTAHEEQRRAIEVQLKVALGRRPTIVTKEHFQLRHSQLDAKAQQQQKLLQDEGAEPMVAVGGIMMVARRSVARERGRRKVRRSRAGGRARRAADAVAASRALSPESSTTTRYSSASVVRRLSIDSYELYDSDDSYDSYDSYYDAESEARSVDSMLSERRLNTLRLEALTGLGGAALLPATMLAQADESMPRYTLQPRADEVSKIRAFLVDHIRTEEHVIHQFAGAALESNRIFHQHDPYRVHTDEDENGLLAQMRTVVGELLLDNVIEWFVPVADLVPLTKMLAGIIDDETTRVIDDVIDEERAIEDARAAEAAREQALRDKLLRGSVKYRGHVKR</sequence>
<dbReference type="AlphaFoldDB" id="A0A0L0DML2"/>
<feature type="region of interest" description="Disordered" evidence="1">
    <location>
        <begin position="455"/>
        <end position="494"/>
    </location>
</feature>
<dbReference type="GeneID" id="25560981"/>
<evidence type="ECO:0000256" key="1">
    <source>
        <dbReference type="SAM" id="MobiDB-lite"/>
    </source>
</evidence>
<evidence type="ECO:0000313" key="2">
    <source>
        <dbReference type="EMBL" id="KNC53510.1"/>
    </source>
</evidence>
<dbReference type="EMBL" id="GL349437">
    <property type="protein sequence ID" value="KNC53510.1"/>
    <property type="molecule type" value="Genomic_DNA"/>
</dbReference>
<reference evidence="2 3" key="1">
    <citation type="submission" date="2010-05" db="EMBL/GenBank/DDBJ databases">
        <title>The Genome Sequence of Thecamonas trahens ATCC 50062.</title>
        <authorList>
            <consortium name="The Broad Institute Genome Sequencing Platform"/>
            <person name="Russ C."/>
            <person name="Cuomo C."/>
            <person name="Shea T."/>
            <person name="Young S.K."/>
            <person name="Zeng Q."/>
            <person name="Koehrsen M."/>
            <person name="Haas B."/>
            <person name="Borodovsky M."/>
            <person name="Guigo R."/>
            <person name="Alvarado L."/>
            <person name="Berlin A."/>
            <person name="Bochicchio J."/>
            <person name="Borenstein D."/>
            <person name="Chapman S."/>
            <person name="Chen Z."/>
            <person name="Freedman E."/>
            <person name="Gellesch M."/>
            <person name="Goldberg J."/>
            <person name="Griggs A."/>
            <person name="Gujja S."/>
            <person name="Heilman E."/>
            <person name="Heiman D."/>
            <person name="Hepburn T."/>
            <person name="Howarth C."/>
            <person name="Jen D."/>
            <person name="Larson L."/>
            <person name="Mehta T."/>
            <person name="Park D."/>
            <person name="Pearson M."/>
            <person name="Roberts A."/>
            <person name="Saif S."/>
            <person name="Shenoy N."/>
            <person name="Sisk P."/>
            <person name="Stolte C."/>
            <person name="Sykes S."/>
            <person name="Thomson T."/>
            <person name="Walk T."/>
            <person name="White J."/>
            <person name="Yandava C."/>
            <person name="Burger G."/>
            <person name="Gray M.W."/>
            <person name="Holland P.W.H."/>
            <person name="King N."/>
            <person name="Lang F.B.F."/>
            <person name="Roger A.J."/>
            <person name="Ruiz-Trillo I."/>
            <person name="Lander E."/>
            <person name="Nusbaum C."/>
        </authorList>
    </citation>
    <scope>NUCLEOTIDE SEQUENCE [LARGE SCALE GENOMIC DNA]</scope>
    <source>
        <strain evidence="2 3">ATCC 50062</strain>
    </source>
</reference>
<feature type="region of interest" description="Disordered" evidence="1">
    <location>
        <begin position="281"/>
        <end position="332"/>
    </location>
</feature>
<dbReference type="RefSeq" id="XP_013761831.1">
    <property type="nucleotide sequence ID" value="XM_013906377.1"/>
</dbReference>
<protein>
    <submittedName>
        <fullName evidence="2">Uncharacterized protein</fullName>
    </submittedName>
</protein>
<keyword evidence="3" id="KW-1185">Reference proteome</keyword>
<dbReference type="Proteomes" id="UP000054408">
    <property type="component" value="Unassembled WGS sequence"/>
</dbReference>
<accession>A0A0L0DML2</accession>
<name>A0A0L0DML2_THETB</name>
<organism evidence="2 3">
    <name type="scientific">Thecamonas trahens ATCC 50062</name>
    <dbReference type="NCBI Taxonomy" id="461836"/>
    <lineage>
        <taxon>Eukaryota</taxon>
        <taxon>Apusozoa</taxon>
        <taxon>Apusomonadida</taxon>
        <taxon>Apusomonadidae</taxon>
        <taxon>Thecamonas</taxon>
    </lineage>
</organism>
<feature type="compositionally biased region" description="Polar residues" evidence="1">
    <location>
        <begin position="485"/>
        <end position="494"/>
    </location>
</feature>
<gene>
    <name evidence="2" type="ORF">AMSG_01223</name>
</gene>
<evidence type="ECO:0000313" key="3">
    <source>
        <dbReference type="Proteomes" id="UP000054408"/>
    </source>
</evidence>